<reference evidence="1 4" key="1">
    <citation type="submission" date="2018-09" db="EMBL/GenBank/DDBJ databases">
        <title>Roseomonas sp. nov., isolated from feces of Tibetan antelopes in the Qinghai-Tibet plateau, China.</title>
        <authorList>
            <person name="Tian Z."/>
        </authorList>
    </citation>
    <scope>NUCLEOTIDE SEQUENCE [LARGE SCALE GENOMIC DNA]</scope>
    <source>
        <strain evidence="2 3">Z23</strain>
        <strain evidence="1 4">Z24</strain>
    </source>
</reference>
<name>A0A3A9JEJ8_9PROT</name>
<dbReference type="Proteomes" id="UP000278036">
    <property type="component" value="Unassembled WGS sequence"/>
</dbReference>
<dbReference type="EMBL" id="RFLX01000053">
    <property type="protein sequence ID" value="RMI15507.1"/>
    <property type="molecule type" value="Genomic_DNA"/>
</dbReference>
<comment type="caution">
    <text evidence="1">The sequence shown here is derived from an EMBL/GenBank/DDBJ whole genome shotgun (WGS) entry which is preliminary data.</text>
</comment>
<evidence type="ECO:0000313" key="4">
    <source>
        <dbReference type="Proteomes" id="UP000278036"/>
    </source>
</evidence>
<evidence type="ECO:0000313" key="3">
    <source>
        <dbReference type="Proteomes" id="UP000274097"/>
    </source>
</evidence>
<dbReference type="Proteomes" id="UP000274097">
    <property type="component" value="Unassembled WGS sequence"/>
</dbReference>
<organism evidence="1 4">
    <name type="scientific">Teichococcus wenyumeiae</name>
    <dbReference type="NCBI Taxonomy" id="2478470"/>
    <lineage>
        <taxon>Bacteria</taxon>
        <taxon>Pseudomonadati</taxon>
        <taxon>Pseudomonadota</taxon>
        <taxon>Alphaproteobacteria</taxon>
        <taxon>Acetobacterales</taxon>
        <taxon>Roseomonadaceae</taxon>
        <taxon>Roseomonas</taxon>
    </lineage>
</organism>
<proteinExistence type="predicted"/>
<dbReference type="AlphaFoldDB" id="A0A3A9JEJ8"/>
<evidence type="ECO:0000313" key="1">
    <source>
        <dbReference type="EMBL" id="RKK02985.1"/>
    </source>
</evidence>
<dbReference type="InParanoid" id="A0A3A9JEJ8"/>
<sequence>MRGRFQETVLFLTLDKIGHRRSKLGLRTRRASEAVESVLVYPSYADLRVSPLLSFSGKSSRGAEAVRPIREDSALPSAAASSF</sequence>
<protein>
    <submittedName>
        <fullName evidence="1">Uncharacterized protein</fullName>
    </submittedName>
</protein>
<gene>
    <name evidence="1" type="ORF">D6Z83_16895</name>
    <name evidence="2" type="ORF">EBE87_25495</name>
</gene>
<accession>A0A3A9JEJ8</accession>
<dbReference type="EMBL" id="RAQU01000112">
    <property type="protein sequence ID" value="RKK02985.1"/>
    <property type="molecule type" value="Genomic_DNA"/>
</dbReference>
<keyword evidence="3" id="KW-1185">Reference proteome</keyword>
<evidence type="ECO:0000313" key="2">
    <source>
        <dbReference type="EMBL" id="RMI15507.1"/>
    </source>
</evidence>